<protein>
    <recommendedName>
        <fullName evidence="3">J domain-containing protein</fullName>
    </recommendedName>
</protein>
<gene>
    <name evidence="4" type="ORF">PGLA2088_LOCUS20112</name>
</gene>
<organism evidence="4 5">
    <name type="scientific">Polarella glacialis</name>
    <name type="common">Dinoflagellate</name>
    <dbReference type="NCBI Taxonomy" id="89957"/>
    <lineage>
        <taxon>Eukaryota</taxon>
        <taxon>Sar</taxon>
        <taxon>Alveolata</taxon>
        <taxon>Dinophyceae</taxon>
        <taxon>Suessiales</taxon>
        <taxon>Suessiaceae</taxon>
        <taxon>Polarella</taxon>
    </lineage>
</organism>
<feature type="domain" description="J" evidence="3">
    <location>
        <begin position="15"/>
        <end position="84"/>
    </location>
</feature>
<proteinExistence type="predicted"/>
<dbReference type="PROSITE" id="PS50076">
    <property type="entry name" value="DNAJ_2"/>
    <property type="match status" value="1"/>
</dbReference>
<dbReference type="InterPro" id="IPR051948">
    <property type="entry name" value="Hsp70_co-chaperone_J-domain"/>
</dbReference>
<dbReference type="SMART" id="SM00271">
    <property type="entry name" value="DnaJ"/>
    <property type="match status" value="1"/>
</dbReference>
<feature type="compositionally biased region" description="Basic and acidic residues" evidence="2">
    <location>
        <begin position="80"/>
        <end position="91"/>
    </location>
</feature>
<dbReference type="Pfam" id="PF00226">
    <property type="entry name" value="DnaJ"/>
    <property type="match status" value="1"/>
</dbReference>
<dbReference type="PRINTS" id="PR00625">
    <property type="entry name" value="JDOMAIN"/>
</dbReference>
<dbReference type="InterPro" id="IPR001623">
    <property type="entry name" value="DnaJ_domain"/>
</dbReference>
<dbReference type="EMBL" id="CAJNNW010025353">
    <property type="protein sequence ID" value="CAE8676947.1"/>
    <property type="molecule type" value="Genomic_DNA"/>
</dbReference>
<evidence type="ECO:0000256" key="2">
    <source>
        <dbReference type="SAM" id="MobiDB-lite"/>
    </source>
</evidence>
<dbReference type="Gene3D" id="1.10.287.110">
    <property type="entry name" value="DnaJ domain"/>
    <property type="match status" value="1"/>
</dbReference>
<feature type="region of interest" description="Disordered" evidence="2">
    <location>
        <begin position="129"/>
        <end position="167"/>
    </location>
</feature>
<dbReference type="GO" id="GO:0036503">
    <property type="term" value="P:ERAD pathway"/>
    <property type="evidence" value="ECO:0007669"/>
    <property type="project" value="TreeGrafter"/>
</dbReference>
<dbReference type="AlphaFoldDB" id="A0A813JHA7"/>
<evidence type="ECO:0000259" key="3">
    <source>
        <dbReference type="PROSITE" id="PS50076"/>
    </source>
</evidence>
<dbReference type="InterPro" id="IPR036869">
    <property type="entry name" value="J_dom_sf"/>
</dbReference>
<keyword evidence="1" id="KW-0143">Chaperone</keyword>
<dbReference type="GO" id="GO:0005783">
    <property type="term" value="C:endoplasmic reticulum"/>
    <property type="evidence" value="ECO:0007669"/>
    <property type="project" value="TreeGrafter"/>
</dbReference>
<accession>A0A813JHA7</accession>
<feature type="compositionally biased region" description="Basic and acidic residues" evidence="2">
    <location>
        <begin position="138"/>
        <end position="147"/>
    </location>
</feature>
<feature type="region of interest" description="Disordered" evidence="2">
    <location>
        <begin position="68"/>
        <end position="93"/>
    </location>
</feature>
<dbReference type="GO" id="GO:0051787">
    <property type="term" value="F:misfolded protein binding"/>
    <property type="evidence" value="ECO:0007669"/>
    <property type="project" value="TreeGrafter"/>
</dbReference>
<dbReference type="GO" id="GO:0051087">
    <property type="term" value="F:protein-folding chaperone binding"/>
    <property type="evidence" value="ECO:0007669"/>
    <property type="project" value="TreeGrafter"/>
</dbReference>
<dbReference type="SUPFAM" id="SSF46565">
    <property type="entry name" value="Chaperone J-domain"/>
    <property type="match status" value="1"/>
</dbReference>
<evidence type="ECO:0000256" key="1">
    <source>
        <dbReference type="ARBA" id="ARBA00023186"/>
    </source>
</evidence>
<dbReference type="Proteomes" id="UP000626109">
    <property type="component" value="Unassembled WGS sequence"/>
</dbReference>
<evidence type="ECO:0000313" key="4">
    <source>
        <dbReference type="EMBL" id="CAE8676947.1"/>
    </source>
</evidence>
<reference evidence="4" key="1">
    <citation type="submission" date="2021-02" db="EMBL/GenBank/DDBJ databases">
        <authorList>
            <person name="Dougan E. K."/>
            <person name="Rhodes N."/>
            <person name="Thang M."/>
            <person name="Chan C."/>
        </authorList>
    </citation>
    <scope>NUCLEOTIDE SEQUENCE</scope>
</reference>
<evidence type="ECO:0000313" key="5">
    <source>
        <dbReference type="Proteomes" id="UP000626109"/>
    </source>
</evidence>
<comment type="caution">
    <text evidence="4">The sequence shown here is derived from an EMBL/GenBank/DDBJ whole genome shotgun (WGS) entry which is preliminary data.</text>
</comment>
<sequence length="167" mass="18867">MASDESASSSSSEVLAEQVLGVQVGASDAEIRRAFLALARIHHPDKSSDPEAADRFRQLHDAYEELLAPPRCGKGSGSQHDMDGKEKHTASDETCSFCQRVPNEEERFVYWEGMWFCYACWGPFSRGENMPRQARQPRLADGKKIRALEMGTHESPQQQRQGQKRQR</sequence>
<dbReference type="PANTHER" id="PTHR44360">
    <property type="entry name" value="DNAJ HOMOLOG SUBFAMILY B MEMBER 9"/>
    <property type="match status" value="1"/>
</dbReference>
<name>A0A813JHA7_POLGL</name>
<dbReference type="CDD" id="cd06257">
    <property type="entry name" value="DnaJ"/>
    <property type="match status" value="1"/>
</dbReference>
<dbReference type="PANTHER" id="PTHR44360:SF1">
    <property type="entry name" value="DNAJ HOMOLOG SUBFAMILY B MEMBER 9"/>
    <property type="match status" value="1"/>
</dbReference>